<dbReference type="Proteomes" id="UP001060336">
    <property type="component" value="Chromosome"/>
</dbReference>
<dbReference type="InterPro" id="IPR038158">
    <property type="entry name" value="H-NOX_domain_sf"/>
</dbReference>
<dbReference type="SUPFAM" id="SSF111126">
    <property type="entry name" value="Ligand-binding domain in the NO signalling and Golgi transport"/>
    <property type="match status" value="1"/>
</dbReference>
<dbReference type="AlphaFoldDB" id="A0A9J7ART6"/>
<feature type="domain" description="Heme NO-binding" evidence="1">
    <location>
        <begin position="2"/>
        <end position="161"/>
    </location>
</feature>
<protein>
    <submittedName>
        <fullName evidence="2">Heme NO-binding domain-containing protein</fullName>
    </submittedName>
</protein>
<dbReference type="Gene3D" id="3.90.1520.10">
    <property type="entry name" value="H-NOX domain"/>
    <property type="match status" value="1"/>
</dbReference>
<gene>
    <name evidence="2" type="ORF">NUH88_22140</name>
</gene>
<dbReference type="InterPro" id="IPR011644">
    <property type="entry name" value="Heme_NO-bd"/>
</dbReference>
<dbReference type="EMBL" id="CP102480">
    <property type="protein sequence ID" value="UUX50072.1"/>
    <property type="molecule type" value="Genomic_DNA"/>
</dbReference>
<evidence type="ECO:0000313" key="3">
    <source>
        <dbReference type="Proteomes" id="UP001060336"/>
    </source>
</evidence>
<dbReference type="Pfam" id="PF07700">
    <property type="entry name" value="HNOB"/>
    <property type="match status" value="1"/>
</dbReference>
<evidence type="ECO:0000259" key="1">
    <source>
        <dbReference type="Pfam" id="PF07700"/>
    </source>
</evidence>
<dbReference type="RefSeq" id="WP_257769063.1">
    <property type="nucleotide sequence ID" value="NZ_CP102480.1"/>
</dbReference>
<keyword evidence="3" id="KW-1185">Reference proteome</keyword>
<proteinExistence type="predicted"/>
<dbReference type="KEGG" id="naci:NUH88_22140"/>
<dbReference type="InterPro" id="IPR024096">
    <property type="entry name" value="NO_sig/Golgi_transp_ligand-bd"/>
</dbReference>
<dbReference type="GO" id="GO:0020037">
    <property type="term" value="F:heme binding"/>
    <property type="evidence" value="ECO:0007669"/>
    <property type="project" value="InterPro"/>
</dbReference>
<sequence>MKGEIFVAFVDLVENEFGLEVADAVLSHPSLASGGSYSRTGTYPHSEMVTLVVALTERTGASASALQRTFGQFLFSDLMRSHTRHAEAFKDCFSLIQAIHGTIHNHVRVLYPDASLPTISVTTEGADVLTVKYSSERGFAHVCHGLIEGCIDHFGESISIEAALPGDEPLINEASFRLTRSN</sequence>
<name>A0A9J7ART6_9PROT</name>
<reference evidence="2" key="1">
    <citation type="submission" date="2022-08" db="EMBL/GenBank/DDBJ databases">
        <title>Nisaea acidiphila sp. nov., isolated from a marine algal debris and emended description of the genus Nisaea Urios et al. 2008.</title>
        <authorList>
            <person name="Kwon K."/>
        </authorList>
    </citation>
    <scope>NUCLEOTIDE SEQUENCE</scope>
    <source>
        <strain evidence="2">MEBiC11861</strain>
    </source>
</reference>
<accession>A0A9J7ART6</accession>
<evidence type="ECO:0000313" key="2">
    <source>
        <dbReference type="EMBL" id="UUX50072.1"/>
    </source>
</evidence>
<organism evidence="2 3">
    <name type="scientific">Nisaea acidiphila</name>
    <dbReference type="NCBI Taxonomy" id="1862145"/>
    <lineage>
        <taxon>Bacteria</taxon>
        <taxon>Pseudomonadati</taxon>
        <taxon>Pseudomonadota</taxon>
        <taxon>Alphaproteobacteria</taxon>
        <taxon>Rhodospirillales</taxon>
        <taxon>Thalassobaculaceae</taxon>
        <taxon>Nisaea</taxon>
    </lineage>
</organism>